<dbReference type="KEGG" id="osn:118765946"/>
<feature type="region of interest" description="Disordered" evidence="2">
    <location>
        <begin position="331"/>
        <end position="495"/>
    </location>
</feature>
<feature type="compositionally biased region" description="Pro residues" evidence="2">
    <location>
        <begin position="357"/>
        <end position="374"/>
    </location>
</feature>
<feature type="domain" description="CCHC-type" evidence="3">
    <location>
        <begin position="316"/>
        <end position="331"/>
    </location>
</feature>
<dbReference type="RefSeq" id="XP_036364761.1">
    <property type="nucleotide sequence ID" value="XM_036508868.1"/>
</dbReference>
<evidence type="ECO:0000256" key="1">
    <source>
        <dbReference type="PROSITE-ProRule" id="PRU00047"/>
    </source>
</evidence>
<feature type="compositionally biased region" description="Low complexity" evidence="2">
    <location>
        <begin position="375"/>
        <end position="387"/>
    </location>
</feature>
<gene>
    <name evidence="5" type="primary">LOC118765946</name>
</gene>
<feature type="compositionally biased region" description="Polar residues" evidence="2">
    <location>
        <begin position="441"/>
        <end position="450"/>
    </location>
</feature>
<feature type="compositionally biased region" description="Basic and acidic residues" evidence="2">
    <location>
        <begin position="331"/>
        <end position="341"/>
    </location>
</feature>
<dbReference type="Proteomes" id="UP000515154">
    <property type="component" value="Linkage group LG14"/>
</dbReference>
<dbReference type="InterPro" id="IPR001878">
    <property type="entry name" value="Znf_CCHC"/>
</dbReference>
<feature type="region of interest" description="Disordered" evidence="2">
    <location>
        <begin position="589"/>
        <end position="623"/>
    </location>
</feature>
<dbReference type="GO" id="GO:0008270">
    <property type="term" value="F:zinc ion binding"/>
    <property type="evidence" value="ECO:0007669"/>
    <property type="project" value="UniProtKB-KW"/>
</dbReference>
<dbReference type="GO" id="GO:0003676">
    <property type="term" value="F:nucleic acid binding"/>
    <property type="evidence" value="ECO:0007669"/>
    <property type="project" value="InterPro"/>
</dbReference>
<evidence type="ECO:0000313" key="4">
    <source>
        <dbReference type="Proteomes" id="UP000515154"/>
    </source>
</evidence>
<protein>
    <submittedName>
        <fullName evidence="5">Uncharacterized protein LOC118765946</fullName>
    </submittedName>
</protein>
<evidence type="ECO:0000256" key="2">
    <source>
        <dbReference type="SAM" id="MobiDB-lite"/>
    </source>
</evidence>
<organism evidence="4 5">
    <name type="scientific">Octopus sinensis</name>
    <name type="common">East Asian common octopus</name>
    <dbReference type="NCBI Taxonomy" id="2607531"/>
    <lineage>
        <taxon>Eukaryota</taxon>
        <taxon>Metazoa</taxon>
        <taxon>Spiralia</taxon>
        <taxon>Lophotrochozoa</taxon>
        <taxon>Mollusca</taxon>
        <taxon>Cephalopoda</taxon>
        <taxon>Coleoidea</taxon>
        <taxon>Octopodiformes</taxon>
        <taxon>Octopoda</taxon>
        <taxon>Incirrata</taxon>
        <taxon>Octopodidae</taxon>
        <taxon>Octopus</taxon>
    </lineage>
</organism>
<keyword evidence="1" id="KW-0862">Zinc</keyword>
<keyword evidence="1" id="KW-0479">Metal-binding</keyword>
<keyword evidence="4" id="KW-1185">Reference proteome</keyword>
<name>A0A7E6FAH7_9MOLL</name>
<proteinExistence type="predicted"/>
<dbReference type="PROSITE" id="PS50158">
    <property type="entry name" value="ZF_CCHC"/>
    <property type="match status" value="1"/>
</dbReference>
<dbReference type="AlphaFoldDB" id="A0A7E6FAH7"/>
<feature type="compositionally biased region" description="Basic and acidic residues" evidence="2">
    <location>
        <begin position="465"/>
        <end position="474"/>
    </location>
</feature>
<evidence type="ECO:0000313" key="5">
    <source>
        <dbReference type="RefSeq" id="XP_036364761.1"/>
    </source>
</evidence>
<evidence type="ECO:0000259" key="3">
    <source>
        <dbReference type="PROSITE" id="PS50158"/>
    </source>
</evidence>
<feature type="compositionally biased region" description="Low complexity" evidence="2">
    <location>
        <begin position="483"/>
        <end position="495"/>
    </location>
</feature>
<sequence length="623" mass="69814">MAMKRAVSCSFLPNTFPPQTHTLSQTTPKKHLLRAVKGNRDPPSETESTCAVRKENANQDVAFDVTPDFPPLPSTCDVVPKGEERKIITKTNTNRNTEKNEKTSNDFASAAKQISEEVKITLQDIKKAKELLRKDGNSIFLNTPQEVIEDTNKKTITYKVFDRKYKRMTNATPQQLEIALKPIWAQKSYVTKGKCFGTVEVRFPTEEQARAHAISPLQTESLLLVPTHLGRRVTKIKIDLVPPELDMSWLVAAVLYDIEDTTTILDVRRVREKNWLGMGVLLLAQIKQENISKVPDFVSLPDGTRLNVAVEGRKPKCFLCSSERHLKRDCPIQKKRMEAYSKRQQQQQKQHETPKAATPPTPSPAPRRTTPPPTTTTTTPTPVPRRSTAARREGESSPTRAPSTATGAEAPPIPAEPTTFRPAAEADPSSIPLPDEEYSDCASSDSNKGEWSTVPPKKKRRRKQKDTQGKHEKIVLPNINNDNTHSQQQTTTTLSTPLLPLPNTQTHTDALTSINTRNQELVEYLKNTTSTSITDFVIPTQNTPPAHILTIKINKTTYNEIKQIFPNDVGSLGKSFSKKLYKNIVEAPVQKHKRATPTTNNRSNGRDRSISIEKTLGKKWKQN</sequence>
<keyword evidence="1" id="KW-0863">Zinc-finger</keyword>
<reference evidence="5" key="1">
    <citation type="submission" date="2025-08" db="UniProtKB">
        <authorList>
            <consortium name="RefSeq"/>
        </authorList>
    </citation>
    <scope>IDENTIFICATION</scope>
</reference>
<accession>A0A7E6FAH7</accession>